<evidence type="ECO:0000256" key="12">
    <source>
        <dbReference type="RuleBase" id="RU003357"/>
    </source>
</evidence>
<dbReference type="Pfam" id="PF00593">
    <property type="entry name" value="TonB_dep_Rec_b-barrel"/>
    <property type="match status" value="1"/>
</dbReference>
<dbReference type="AlphaFoldDB" id="A0AAV5NC87"/>
<keyword evidence="11" id="KW-0998">Cell outer membrane</keyword>
<evidence type="ECO:0000256" key="3">
    <source>
        <dbReference type="ARBA" id="ARBA00022452"/>
    </source>
</evidence>
<keyword evidence="10 12" id="KW-0472">Membrane</keyword>
<proteinExistence type="inferred from homology"/>
<comment type="similarity">
    <text evidence="12">Belongs to the TonB-dependent receptor family.</text>
</comment>
<comment type="subcellular location">
    <subcellularLocation>
        <location evidence="1">Cell outer membrane</location>
        <topology evidence="1">Multi-pass membrane protein</topology>
    </subcellularLocation>
</comment>
<dbReference type="InterPro" id="IPR000531">
    <property type="entry name" value="Beta-barrel_TonB"/>
</dbReference>
<evidence type="ECO:0000259" key="14">
    <source>
        <dbReference type="Pfam" id="PF07715"/>
    </source>
</evidence>
<dbReference type="PANTHER" id="PTHR32552:SF89">
    <property type="entry name" value="CATECHOLATE SIDEROPHORE RECEPTOR FIU"/>
    <property type="match status" value="1"/>
</dbReference>
<evidence type="ECO:0000256" key="1">
    <source>
        <dbReference type="ARBA" id="ARBA00004571"/>
    </source>
</evidence>
<dbReference type="Pfam" id="PF07715">
    <property type="entry name" value="Plug"/>
    <property type="match status" value="1"/>
</dbReference>
<reference evidence="16" key="1">
    <citation type="journal article" date="2019" name="Int. J. Syst. Evol. Microbiol.">
        <title>The Global Catalogue of Microorganisms (GCM) 10K type strain sequencing project: providing services to taxonomists for standard genome sequencing and annotation.</title>
        <authorList>
            <consortium name="The Broad Institute Genomics Platform"/>
            <consortium name="The Broad Institute Genome Sequencing Center for Infectious Disease"/>
            <person name="Wu L."/>
            <person name="Ma J."/>
        </authorList>
    </citation>
    <scope>NUCLEOTIDE SEQUENCE [LARGE SCALE GENOMIC DNA]</scope>
    <source>
        <strain evidence="16">NBRC 3267</strain>
    </source>
</reference>
<evidence type="ECO:0000256" key="7">
    <source>
        <dbReference type="ARBA" id="ARBA00023004"/>
    </source>
</evidence>
<dbReference type="InterPro" id="IPR037066">
    <property type="entry name" value="Plug_dom_sf"/>
</dbReference>
<keyword evidence="15" id="KW-0675">Receptor</keyword>
<feature type="domain" description="TonB-dependent receptor plug" evidence="14">
    <location>
        <begin position="119"/>
        <end position="218"/>
    </location>
</feature>
<dbReference type="SUPFAM" id="SSF56935">
    <property type="entry name" value="Porins"/>
    <property type="match status" value="1"/>
</dbReference>
<evidence type="ECO:0000256" key="5">
    <source>
        <dbReference type="ARBA" id="ARBA00022692"/>
    </source>
</evidence>
<comment type="caution">
    <text evidence="15">The sequence shown here is derived from an EMBL/GenBank/DDBJ whole genome shotgun (WGS) entry which is preliminary data.</text>
</comment>
<dbReference type="InterPro" id="IPR012910">
    <property type="entry name" value="Plug_dom"/>
</dbReference>
<dbReference type="Gene3D" id="2.170.130.10">
    <property type="entry name" value="TonB-dependent receptor, plug domain"/>
    <property type="match status" value="1"/>
</dbReference>
<keyword evidence="6" id="KW-0732">Signal</keyword>
<keyword evidence="8" id="KW-0406">Ion transport</keyword>
<keyword evidence="4" id="KW-0410">Iron transport</keyword>
<evidence type="ECO:0000256" key="11">
    <source>
        <dbReference type="ARBA" id="ARBA00023237"/>
    </source>
</evidence>
<evidence type="ECO:0000256" key="10">
    <source>
        <dbReference type="ARBA" id="ARBA00023136"/>
    </source>
</evidence>
<dbReference type="Gene3D" id="2.40.170.20">
    <property type="entry name" value="TonB-dependent receptor, beta-barrel domain"/>
    <property type="match status" value="1"/>
</dbReference>
<accession>A0AAV5NC87</accession>
<evidence type="ECO:0000256" key="8">
    <source>
        <dbReference type="ARBA" id="ARBA00023065"/>
    </source>
</evidence>
<dbReference type="PANTHER" id="PTHR32552">
    <property type="entry name" value="FERRICHROME IRON RECEPTOR-RELATED"/>
    <property type="match status" value="1"/>
</dbReference>
<evidence type="ECO:0000259" key="13">
    <source>
        <dbReference type="Pfam" id="PF00593"/>
    </source>
</evidence>
<protein>
    <submittedName>
        <fullName evidence="15">TonB-dependent receptor</fullName>
    </submittedName>
</protein>
<sequence length="833" mass="90445">MGTDMSDLAQMFVLQCFGSKALSKAAKKPGRLVLLTLSTWLSMQGAVAADVTHHRHAHPSSKAVHRGVSPLKENNTPAAAPVHHDVESHATESVVVHRGVASATGVTNTTPGGGLMPPQTVAKSRSGITRDFIAKQSPTANPVSMVASLPGVVYSGNDPLGTNDDQQGLSVRGLDQTEIGYLYEGIPTAAPVYLLPYTSSTADNENIQSITLTQGSPDITSPLYNAVGGELTESLRDPSHKFGSLANFSYGSFSLKREFIRMDTGDIGHTGIRGFLSFSARTADEWRGVGQTRRYHVDGKFVKEWGEGNKASFVLSYNDPLQYYLRAPTKSLWRQQGVNYNYADKYTKGSSDYYKLQENVHRTLILGAPVNLNLGHGLSFNTTPYFTYATGYDNGGTTLSRNGSYYGNQPAGALQNTGTSSGSSFSAVSIDKYDLYYSGINTTLSWTKGNNTLAVGYWYSYFDQSEPSLYEALGPDGQVSSMYGQWAVKTQDGSLLSQYNIHLIQQTNSLFINDTYKALNDRLTLTAGFKETMVTRKVTQNIPGANYQNGQSDAAPLPQVSISYKITPHDQIYVNGTTSFRLPASIMSYVDRYSVSTGVQTRSHTVNPKAEYAIGEEIGYRHTGLVSVALALFNYNFTNRQINTTTYASGTPVTESINGGGQTARGAQIELGLRPWHHFSPYVSAQYLHATTDNNLQVGNDYVRSAGKIAVKSPKVTVAVGLSYDDGSLFGAFNMNYVSKQYSTFMDDESIPSFETFNLNFGYRFHSYMYLKHPQVQLNLMNIGNNGFLSGVSGLSTNAKSTKGVYGTTIAGSSPTYFVGGGFAGVLSFTTGF</sequence>
<evidence type="ECO:0000256" key="2">
    <source>
        <dbReference type="ARBA" id="ARBA00022448"/>
    </source>
</evidence>
<keyword evidence="7" id="KW-0408">Iron</keyword>
<dbReference type="GO" id="GO:0009279">
    <property type="term" value="C:cell outer membrane"/>
    <property type="evidence" value="ECO:0007669"/>
    <property type="project" value="UniProtKB-SubCell"/>
</dbReference>
<gene>
    <name evidence="15" type="ORF">GCM10007867_08770</name>
</gene>
<dbReference type="InterPro" id="IPR036942">
    <property type="entry name" value="Beta-barrel_TonB_sf"/>
</dbReference>
<evidence type="ECO:0000256" key="9">
    <source>
        <dbReference type="ARBA" id="ARBA00023077"/>
    </source>
</evidence>
<evidence type="ECO:0000256" key="4">
    <source>
        <dbReference type="ARBA" id="ARBA00022496"/>
    </source>
</evidence>
<dbReference type="InterPro" id="IPR039426">
    <property type="entry name" value="TonB-dep_rcpt-like"/>
</dbReference>
<feature type="domain" description="TonB-dependent receptor-like beta-barrel" evidence="13">
    <location>
        <begin position="334"/>
        <end position="783"/>
    </location>
</feature>
<keyword evidence="2" id="KW-0813">Transport</keyword>
<keyword evidence="5" id="KW-0812">Transmembrane</keyword>
<evidence type="ECO:0000313" key="16">
    <source>
        <dbReference type="Proteomes" id="UP001156614"/>
    </source>
</evidence>
<dbReference type="GO" id="GO:0015344">
    <property type="term" value="F:siderophore uptake transmembrane transporter activity"/>
    <property type="evidence" value="ECO:0007669"/>
    <property type="project" value="TreeGrafter"/>
</dbReference>
<dbReference type="Proteomes" id="UP001156614">
    <property type="component" value="Unassembled WGS sequence"/>
</dbReference>
<dbReference type="EMBL" id="BSNU01000001">
    <property type="protein sequence ID" value="GLQ62032.1"/>
    <property type="molecule type" value="Genomic_DNA"/>
</dbReference>
<evidence type="ECO:0000313" key="15">
    <source>
        <dbReference type="EMBL" id="GLQ62032.1"/>
    </source>
</evidence>
<keyword evidence="3" id="KW-1134">Transmembrane beta strand</keyword>
<keyword evidence="9 12" id="KW-0798">TonB box</keyword>
<evidence type="ECO:0000256" key="6">
    <source>
        <dbReference type="ARBA" id="ARBA00022729"/>
    </source>
</evidence>
<name>A0AAV5NC87_9PROT</name>
<organism evidence="15 16">
    <name type="scientific">Gluconobacter cerinus</name>
    <dbReference type="NCBI Taxonomy" id="38307"/>
    <lineage>
        <taxon>Bacteria</taxon>
        <taxon>Pseudomonadati</taxon>
        <taxon>Pseudomonadota</taxon>
        <taxon>Alphaproteobacteria</taxon>
        <taxon>Acetobacterales</taxon>
        <taxon>Acetobacteraceae</taxon>
        <taxon>Gluconobacter</taxon>
    </lineage>
</organism>
<keyword evidence="16" id="KW-1185">Reference proteome</keyword>